<feature type="region of interest" description="Disordered" evidence="1">
    <location>
        <begin position="427"/>
        <end position="468"/>
    </location>
</feature>
<dbReference type="AlphaFoldDB" id="A0A0L0HGV9"/>
<evidence type="ECO:0000256" key="1">
    <source>
        <dbReference type="SAM" id="MobiDB-lite"/>
    </source>
</evidence>
<proteinExistence type="predicted"/>
<gene>
    <name evidence="4" type="ORF">SPPG_04436</name>
</gene>
<dbReference type="GeneID" id="27687883"/>
<evidence type="ECO:0000313" key="5">
    <source>
        <dbReference type="Proteomes" id="UP000053201"/>
    </source>
</evidence>
<evidence type="ECO:0000256" key="2">
    <source>
        <dbReference type="SAM" id="Phobius"/>
    </source>
</evidence>
<protein>
    <recommendedName>
        <fullName evidence="6">Membrane anchor Opy2 N-terminal domain-containing protein</fullName>
    </recommendedName>
</protein>
<feature type="transmembrane region" description="Helical" evidence="2">
    <location>
        <begin position="167"/>
        <end position="186"/>
    </location>
</feature>
<keyword evidence="5" id="KW-1185">Reference proteome</keyword>
<evidence type="ECO:0008006" key="6">
    <source>
        <dbReference type="Google" id="ProtNLM"/>
    </source>
</evidence>
<dbReference type="RefSeq" id="XP_016608134.1">
    <property type="nucleotide sequence ID" value="XM_016752672.1"/>
</dbReference>
<dbReference type="OrthoDB" id="10412063at2759"/>
<organism evidence="4 5">
    <name type="scientific">Spizellomyces punctatus (strain DAOM BR117)</name>
    <dbReference type="NCBI Taxonomy" id="645134"/>
    <lineage>
        <taxon>Eukaryota</taxon>
        <taxon>Fungi</taxon>
        <taxon>Fungi incertae sedis</taxon>
        <taxon>Chytridiomycota</taxon>
        <taxon>Chytridiomycota incertae sedis</taxon>
        <taxon>Chytridiomycetes</taxon>
        <taxon>Spizellomycetales</taxon>
        <taxon>Spizellomycetaceae</taxon>
        <taxon>Spizellomyces</taxon>
    </lineage>
</organism>
<dbReference type="VEuPathDB" id="FungiDB:SPPG_04436"/>
<evidence type="ECO:0000313" key="4">
    <source>
        <dbReference type="EMBL" id="KND00095.1"/>
    </source>
</evidence>
<feature type="compositionally biased region" description="Polar residues" evidence="1">
    <location>
        <begin position="429"/>
        <end position="443"/>
    </location>
</feature>
<feature type="signal peptide" evidence="3">
    <location>
        <begin position="1"/>
        <end position="37"/>
    </location>
</feature>
<keyword evidence="3" id="KW-0732">Signal</keyword>
<keyword evidence="2" id="KW-0812">Transmembrane</keyword>
<feature type="region of interest" description="Disordered" evidence="1">
    <location>
        <begin position="363"/>
        <end position="394"/>
    </location>
</feature>
<sequence>MVHVHIERQPRRGRAAAAVATLLLLLLVITWIPHVVGMTEQCSVCPSTPVCETACAQNEVCVFTGSHTCETCTSSACVVIVDPSLSAVVRLPTSMTPDTAIPISQTAVLPVLLQPTATVPTRRPTSIPLPILPPIIPTVTAAPTASADASRKVFKEEKNGGSTPTGIIAGSVVAVAVVGFGALAFVRRGKSAVRPTLRSFWSNRTKRLRQTLFPPSNASILRVPLPDRGHPEPFHSLTVDPEYVPLVATSLFNSSSAHRLSATSSELSTAIIQISPKSSSFTSPLQPTPPPSSYDPMRRLSVISHQRVPVAPVLGSTKTGSRIFPHPLILSIAGDADSIPTFPNIQHDTSTVPRQIRAVRFRSQDSVIPARPRSASQSSCDSVSSDGSSTASSVVSSVSSSSSLEVPSLAFANMSWTYPGAGQIPSPMPTLQSSAKVSNSGLESPSLGPQLPATDTWTGRKGRGHIRSHSVRMSQRDVNVVIGSGDKMLASGVGSGPYPAVLGQGWSMTRDLTVDAAHTRPPPLALHSGIDP</sequence>
<accession>A0A0L0HGV9</accession>
<dbReference type="Proteomes" id="UP000053201">
    <property type="component" value="Unassembled WGS sequence"/>
</dbReference>
<keyword evidence="2" id="KW-1133">Transmembrane helix</keyword>
<dbReference type="InParanoid" id="A0A0L0HGV9"/>
<dbReference type="EMBL" id="KQ257456">
    <property type="protein sequence ID" value="KND00095.1"/>
    <property type="molecule type" value="Genomic_DNA"/>
</dbReference>
<name>A0A0L0HGV9_SPIPD</name>
<keyword evidence="2" id="KW-0472">Membrane</keyword>
<feature type="chain" id="PRO_5005539828" description="Membrane anchor Opy2 N-terminal domain-containing protein" evidence="3">
    <location>
        <begin position="38"/>
        <end position="532"/>
    </location>
</feature>
<reference evidence="4 5" key="1">
    <citation type="submission" date="2009-08" db="EMBL/GenBank/DDBJ databases">
        <title>The Genome Sequence of Spizellomyces punctatus strain DAOM BR117.</title>
        <authorList>
            <consortium name="The Broad Institute Genome Sequencing Platform"/>
            <person name="Russ C."/>
            <person name="Cuomo C."/>
            <person name="Shea T."/>
            <person name="Young S.K."/>
            <person name="Zeng Q."/>
            <person name="Koehrsen M."/>
            <person name="Haas B."/>
            <person name="Borodovsky M."/>
            <person name="Guigo R."/>
            <person name="Alvarado L."/>
            <person name="Berlin A."/>
            <person name="Bochicchio J."/>
            <person name="Borenstein D."/>
            <person name="Chapman S."/>
            <person name="Chen Z."/>
            <person name="Engels R."/>
            <person name="Freedman E."/>
            <person name="Gellesch M."/>
            <person name="Goldberg J."/>
            <person name="Griggs A."/>
            <person name="Gujja S."/>
            <person name="Heiman D."/>
            <person name="Hepburn T."/>
            <person name="Howarth C."/>
            <person name="Jen D."/>
            <person name="Larson L."/>
            <person name="Lewis B."/>
            <person name="Mehta T."/>
            <person name="Park D."/>
            <person name="Pearson M."/>
            <person name="Roberts A."/>
            <person name="Saif S."/>
            <person name="Shenoy N."/>
            <person name="Sisk P."/>
            <person name="Stolte C."/>
            <person name="Sykes S."/>
            <person name="Thomson T."/>
            <person name="Walk T."/>
            <person name="White J."/>
            <person name="Yandava C."/>
            <person name="Burger G."/>
            <person name="Gray M.W."/>
            <person name="Holland P.W.H."/>
            <person name="King N."/>
            <person name="Lang F.B.F."/>
            <person name="Roger A.J."/>
            <person name="Ruiz-Trillo I."/>
            <person name="Lander E."/>
            <person name="Nusbaum C."/>
        </authorList>
    </citation>
    <scope>NUCLEOTIDE SEQUENCE [LARGE SCALE GENOMIC DNA]</scope>
    <source>
        <strain evidence="4 5">DAOM BR117</strain>
    </source>
</reference>
<evidence type="ECO:0000256" key="3">
    <source>
        <dbReference type="SAM" id="SignalP"/>
    </source>
</evidence>
<feature type="compositionally biased region" description="Low complexity" evidence="1">
    <location>
        <begin position="374"/>
        <end position="394"/>
    </location>
</feature>